<dbReference type="KEGG" id="oxy:HCG48_13915"/>
<sequence>MTVFEAGFNSWTFSGMLSDKERLKIDAEAIAETAKIGVSTTLIRE</sequence>
<dbReference type="Proteomes" id="UP000500857">
    <property type="component" value="Chromosome"/>
</dbReference>
<keyword evidence="2" id="KW-1185">Reference proteome</keyword>
<dbReference type="AlphaFoldDB" id="A0A6H1TYQ8"/>
<evidence type="ECO:0000313" key="1">
    <source>
        <dbReference type="EMBL" id="QIZ71545.1"/>
    </source>
</evidence>
<protein>
    <submittedName>
        <fullName evidence="1">Uncharacterized protein</fullName>
    </submittedName>
</protein>
<reference evidence="1 2" key="1">
    <citation type="submission" date="2020-04" db="EMBL/GenBank/DDBJ databases">
        <authorList>
            <person name="Basu S."/>
            <person name="Maruthanayagam V."/>
            <person name="Chakraborty S."/>
            <person name="Pramanik A."/>
            <person name="Mukherjee J."/>
            <person name="Brink B."/>
        </authorList>
    </citation>
    <scope>NUCLEOTIDE SEQUENCE [LARGE SCALE GENOMIC DNA]</scope>
    <source>
        <strain evidence="1 2">AP17</strain>
    </source>
</reference>
<dbReference type="EMBL" id="CP051167">
    <property type="protein sequence ID" value="QIZ71545.1"/>
    <property type="molecule type" value="Genomic_DNA"/>
</dbReference>
<accession>A0A6H1TYQ8</accession>
<evidence type="ECO:0000313" key="2">
    <source>
        <dbReference type="Proteomes" id="UP000500857"/>
    </source>
</evidence>
<dbReference type="RefSeq" id="WP_168569697.1">
    <property type="nucleotide sequence ID" value="NZ_CP051167.1"/>
</dbReference>
<organism evidence="1 2">
    <name type="scientific">Oxynema aestuarii AP17</name>
    <dbReference type="NCBI Taxonomy" id="2064643"/>
    <lineage>
        <taxon>Bacteria</taxon>
        <taxon>Bacillati</taxon>
        <taxon>Cyanobacteriota</taxon>
        <taxon>Cyanophyceae</taxon>
        <taxon>Oscillatoriophycideae</taxon>
        <taxon>Oscillatoriales</taxon>
        <taxon>Oscillatoriaceae</taxon>
        <taxon>Oxynema</taxon>
        <taxon>Oxynema aestuarii</taxon>
    </lineage>
</organism>
<name>A0A6H1TYQ8_9CYAN</name>
<proteinExistence type="predicted"/>
<gene>
    <name evidence="1" type="ORF">HCG48_13915</name>
</gene>